<dbReference type="InterPro" id="IPR011032">
    <property type="entry name" value="GroES-like_sf"/>
</dbReference>
<evidence type="ECO:0000313" key="5">
    <source>
        <dbReference type="EMBL" id="CAA9406462.1"/>
    </source>
</evidence>
<dbReference type="GO" id="GO:0035925">
    <property type="term" value="F:mRNA 3'-UTR AU-rich region binding"/>
    <property type="evidence" value="ECO:0007669"/>
    <property type="project" value="TreeGrafter"/>
</dbReference>
<feature type="domain" description="Alcohol dehydrogenase-like N-terminal" evidence="4">
    <location>
        <begin position="23"/>
        <end position="63"/>
    </location>
</feature>
<evidence type="ECO:0000256" key="3">
    <source>
        <dbReference type="SAM" id="MobiDB-lite"/>
    </source>
</evidence>
<protein>
    <submittedName>
        <fullName evidence="5">Quinone oxidoreductase</fullName>
        <ecNumber evidence="5">1.6.5.5</ecNumber>
    </submittedName>
</protein>
<dbReference type="EC" id="1.6.5.5" evidence="5"/>
<dbReference type="AlphaFoldDB" id="A0A6J4P5M6"/>
<name>A0A6J4P5M6_9ACTN</name>
<dbReference type="GO" id="GO:0005829">
    <property type="term" value="C:cytosol"/>
    <property type="evidence" value="ECO:0007669"/>
    <property type="project" value="TreeGrafter"/>
</dbReference>
<dbReference type="GO" id="GO:0070402">
    <property type="term" value="F:NADPH binding"/>
    <property type="evidence" value="ECO:0007669"/>
    <property type="project" value="TreeGrafter"/>
</dbReference>
<keyword evidence="1" id="KW-0521">NADP</keyword>
<reference evidence="5" key="1">
    <citation type="submission" date="2020-02" db="EMBL/GenBank/DDBJ databases">
        <authorList>
            <person name="Meier V. D."/>
        </authorList>
    </citation>
    <scope>NUCLEOTIDE SEQUENCE</scope>
    <source>
        <strain evidence="5">AVDCRST_MAG35</strain>
    </source>
</reference>
<dbReference type="SUPFAM" id="SSF50129">
    <property type="entry name" value="GroES-like"/>
    <property type="match status" value="1"/>
</dbReference>
<dbReference type="Pfam" id="PF08240">
    <property type="entry name" value="ADH_N"/>
    <property type="match status" value="1"/>
</dbReference>
<dbReference type="Gene3D" id="3.90.180.10">
    <property type="entry name" value="Medium-chain alcohol dehydrogenases, catalytic domain"/>
    <property type="match status" value="1"/>
</dbReference>
<evidence type="ECO:0000256" key="2">
    <source>
        <dbReference type="ARBA" id="ARBA00023002"/>
    </source>
</evidence>
<organism evidence="5">
    <name type="scientific">uncultured Quadrisphaera sp</name>
    <dbReference type="NCBI Taxonomy" id="904978"/>
    <lineage>
        <taxon>Bacteria</taxon>
        <taxon>Bacillati</taxon>
        <taxon>Actinomycetota</taxon>
        <taxon>Actinomycetes</taxon>
        <taxon>Kineosporiales</taxon>
        <taxon>Kineosporiaceae</taxon>
        <taxon>Quadrisphaera</taxon>
        <taxon>environmental samples</taxon>
    </lineage>
</organism>
<dbReference type="EMBL" id="CADCUY010000244">
    <property type="protein sequence ID" value="CAA9406462.1"/>
    <property type="molecule type" value="Genomic_DNA"/>
</dbReference>
<gene>
    <name evidence="5" type="ORF">AVDCRST_MAG35-1187</name>
</gene>
<keyword evidence="2 5" id="KW-0560">Oxidoreductase</keyword>
<feature type="region of interest" description="Disordered" evidence="3">
    <location>
        <begin position="1"/>
        <end position="23"/>
    </location>
</feature>
<evidence type="ECO:0000259" key="4">
    <source>
        <dbReference type="Pfam" id="PF08240"/>
    </source>
</evidence>
<evidence type="ECO:0000256" key="1">
    <source>
        <dbReference type="ARBA" id="ARBA00022857"/>
    </source>
</evidence>
<dbReference type="PANTHER" id="PTHR48106">
    <property type="entry name" value="QUINONE OXIDOREDUCTASE PIG3-RELATED"/>
    <property type="match status" value="1"/>
</dbReference>
<proteinExistence type="predicted"/>
<dbReference type="PANTHER" id="PTHR48106:SF13">
    <property type="entry name" value="QUINONE OXIDOREDUCTASE-RELATED"/>
    <property type="match status" value="1"/>
</dbReference>
<dbReference type="GO" id="GO:0003960">
    <property type="term" value="F:quinone reductase (NADPH) activity"/>
    <property type="evidence" value="ECO:0007669"/>
    <property type="project" value="UniProtKB-EC"/>
</dbReference>
<dbReference type="InterPro" id="IPR013154">
    <property type="entry name" value="ADH-like_N"/>
</dbReference>
<feature type="non-terminal residue" evidence="5">
    <location>
        <position position="63"/>
    </location>
</feature>
<sequence length="63" mass="6584">MEITAFGGPEVLTATDVPEPVPGEGQTLLRVRAAGVNFADTMQAEDAYLAPVRLPFVPGTEVA</sequence>
<accession>A0A6J4P5M6</accession>